<gene>
    <name evidence="2" type="ORF">A2U01_0014098</name>
</gene>
<dbReference type="EMBL" id="LXQA010024283">
    <property type="protein sequence ID" value="MCH93150.1"/>
    <property type="molecule type" value="Genomic_DNA"/>
</dbReference>
<organism evidence="2 3">
    <name type="scientific">Trifolium medium</name>
    <dbReference type="NCBI Taxonomy" id="97028"/>
    <lineage>
        <taxon>Eukaryota</taxon>
        <taxon>Viridiplantae</taxon>
        <taxon>Streptophyta</taxon>
        <taxon>Embryophyta</taxon>
        <taxon>Tracheophyta</taxon>
        <taxon>Spermatophyta</taxon>
        <taxon>Magnoliopsida</taxon>
        <taxon>eudicotyledons</taxon>
        <taxon>Gunneridae</taxon>
        <taxon>Pentapetalae</taxon>
        <taxon>rosids</taxon>
        <taxon>fabids</taxon>
        <taxon>Fabales</taxon>
        <taxon>Fabaceae</taxon>
        <taxon>Papilionoideae</taxon>
        <taxon>50 kb inversion clade</taxon>
        <taxon>NPAAA clade</taxon>
        <taxon>Hologalegina</taxon>
        <taxon>IRL clade</taxon>
        <taxon>Trifolieae</taxon>
        <taxon>Trifolium</taxon>
    </lineage>
</organism>
<feature type="transmembrane region" description="Helical" evidence="1">
    <location>
        <begin position="80"/>
        <end position="100"/>
    </location>
</feature>
<evidence type="ECO:0000256" key="1">
    <source>
        <dbReference type="SAM" id="Phobius"/>
    </source>
</evidence>
<evidence type="ECO:0000313" key="3">
    <source>
        <dbReference type="Proteomes" id="UP000265520"/>
    </source>
</evidence>
<dbReference type="Proteomes" id="UP000265520">
    <property type="component" value="Unassembled WGS sequence"/>
</dbReference>
<evidence type="ECO:0000313" key="2">
    <source>
        <dbReference type="EMBL" id="MCH93150.1"/>
    </source>
</evidence>
<protein>
    <submittedName>
        <fullName evidence="2">Uncharacterized protein</fullName>
    </submittedName>
</protein>
<keyword evidence="3" id="KW-1185">Reference proteome</keyword>
<accession>A0A392N026</accession>
<sequence length="128" mass="14313">MVSHVESKDIKELGIKQWTITNATISLQEFGDDVCNATQAADQICLVFRMQSFQRKQSAKNEYKSGLSLHWPETEQELTIAWSLDFAAMYAIAIGAFGMWSSTMTHLAIEPISKAISDLQGSIITRLQ</sequence>
<comment type="caution">
    <text evidence="2">The sequence shown here is derived from an EMBL/GenBank/DDBJ whole genome shotgun (WGS) entry which is preliminary data.</text>
</comment>
<keyword evidence="1" id="KW-1133">Transmembrane helix</keyword>
<feature type="non-terminal residue" evidence="2">
    <location>
        <position position="128"/>
    </location>
</feature>
<reference evidence="2 3" key="1">
    <citation type="journal article" date="2018" name="Front. Plant Sci.">
        <title>Red Clover (Trifolium pratense) and Zigzag Clover (T. medium) - A Picture of Genomic Similarities and Differences.</title>
        <authorList>
            <person name="Dluhosova J."/>
            <person name="Istvanek J."/>
            <person name="Nedelnik J."/>
            <person name="Repkova J."/>
        </authorList>
    </citation>
    <scope>NUCLEOTIDE SEQUENCE [LARGE SCALE GENOMIC DNA]</scope>
    <source>
        <strain evidence="3">cv. 10/8</strain>
        <tissue evidence="2">Leaf</tissue>
    </source>
</reference>
<name>A0A392N026_9FABA</name>
<keyword evidence="1" id="KW-0812">Transmembrane</keyword>
<keyword evidence="1" id="KW-0472">Membrane</keyword>
<proteinExistence type="predicted"/>
<dbReference type="AlphaFoldDB" id="A0A392N026"/>